<gene>
    <name evidence="1" type="ORF">SPV1_02572</name>
</gene>
<dbReference type="EMBL" id="AATS01000002">
    <property type="protein sequence ID" value="EAU55796.1"/>
    <property type="molecule type" value="Genomic_DNA"/>
</dbReference>
<accession>Q0F1V4</accession>
<reference evidence="1 2" key="1">
    <citation type="submission" date="2006-09" db="EMBL/GenBank/DDBJ databases">
        <authorList>
            <person name="Emerson D."/>
            <person name="Ferriera S."/>
            <person name="Johnson J."/>
            <person name="Kravitz S."/>
            <person name="Halpern A."/>
            <person name="Remington K."/>
            <person name="Beeson K."/>
            <person name="Tran B."/>
            <person name="Rogers Y.-H."/>
            <person name="Friedman R."/>
            <person name="Venter J.C."/>
        </authorList>
    </citation>
    <scope>NUCLEOTIDE SEQUENCE [LARGE SCALE GENOMIC DNA]</scope>
    <source>
        <strain evidence="1 2">PV-1</strain>
    </source>
</reference>
<proteinExistence type="predicted"/>
<organism evidence="1 2">
    <name type="scientific">Mariprofundus ferrooxydans PV-1</name>
    <dbReference type="NCBI Taxonomy" id="314345"/>
    <lineage>
        <taxon>Bacteria</taxon>
        <taxon>Pseudomonadati</taxon>
        <taxon>Pseudomonadota</taxon>
        <taxon>Candidatius Mariprofundia</taxon>
        <taxon>Mariprofundales</taxon>
        <taxon>Mariprofundaceae</taxon>
        <taxon>Mariprofundus</taxon>
    </lineage>
</organism>
<protein>
    <submittedName>
        <fullName evidence="1">Uncharacterized protein</fullName>
    </submittedName>
</protein>
<evidence type="ECO:0000313" key="1">
    <source>
        <dbReference type="EMBL" id="EAU55796.1"/>
    </source>
</evidence>
<dbReference type="STRING" id="314344.AL013_05550"/>
<dbReference type="HOGENOM" id="CLU_1538253_0_0_0"/>
<name>Q0F1V4_9PROT</name>
<evidence type="ECO:0000313" key="2">
    <source>
        <dbReference type="Proteomes" id="UP000005297"/>
    </source>
</evidence>
<dbReference type="Proteomes" id="UP000005297">
    <property type="component" value="Unassembled WGS sequence"/>
</dbReference>
<dbReference type="RefSeq" id="WP_009850815.1">
    <property type="nucleotide sequence ID" value="NZ_DS022295.1"/>
</dbReference>
<dbReference type="AlphaFoldDB" id="Q0F1V4"/>
<dbReference type="OrthoDB" id="9992662at2"/>
<sequence>MLIIRGIMWLCLCSQLLWLEGCSGTPHAAKSMNPALRVSLHEVGRVCKPDYNDIPAEQLSFATAELNSSLPATLERAGLLDAGSEVSLDVCIDQLYLRPGLVTLLLFQVAEPDYLVVRARLGRAGRVLHSWRLVAENSAGGSMASPGKTRRAQMLINVITRKLVNRLETAVIRP</sequence>
<keyword evidence="2" id="KW-1185">Reference proteome</keyword>
<dbReference type="InParanoid" id="Q0F1V4"/>
<comment type="caution">
    <text evidence="1">The sequence shown here is derived from an EMBL/GenBank/DDBJ whole genome shotgun (WGS) entry which is preliminary data.</text>
</comment>